<evidence type="ECO:0000256" key="1">
    <source>
        <dbReference type="SAM" id="MobiDB-lite"/>
    </source>
</evidence>
<feature type="compositionally biased region" description="Acidic residues" evidence="1">
    <location>
        <begin position="341"/>
        <end position="350"/>
    </location>
</feature>
<dbReference type="EMBL" id="JACGCI010000073">
    <property type="protein sequence ID" value="KAF6748294.1"/>
    <property type="molecule type" value="Genomic_DNA"/>
</dbReference>
<accession>A0A8H6M012</accession>
<feature type="region of interest" description="Disordered" evidence="1">
    <location>
        <begin position="232"/>
        <end position="373"/>
    </location>
</feature>
<keyword evidence="3" id="KW-1185">Reference proteome</keyword>
<name>A0A8H6M012_9AGAR</name>
<feature type="compositionally biased region" description="Basic and acidic residues" evidence="1">
    <location>
        <begin position="237"/>
        <end position="255"/>
    </location>
</feature>
<feature type="compositionally biased region" description="Basic and acidic residues" evidence="1">
    <location>
        <begin position="419"/>
        <end position="430"/>
    </location>
</feature>
<feature type="region of interest" description="Disordered" evidence="1">
    <location>
        <begin position="393"/>
        <end position="499"/>
    </location>
</feature>
<comment type="caution">
    <text evidence="2">The sequence shown here is derived from an EMBL/GenBank/DDBJ whole genome shotgun (WGS) entry which is preliminary data.</text>
</comment>
<feature type="compositionally biased region" description="Basic and acidic residues" evidence="1">
    <location>
        <begin position="358"/>
        <end position="369"/>
    </location>
</feature>
<feature type="compositionally biased region" description="Low complexity" evidence="1">
    <location>
        <begin position="257"/>
        <end position="266"/>
    </location>
</feature>
<evidence type="ECO:0000313" key="3">
    <source>
        <dbReference type="Proteomes" id="UP000521943"/>
    </source>
</evidence>
<feature type="region of interest" description="Disordered" evidence="1">
    <location>
        <begin position="82"/>
        <end position="102"/>
    </location>
</feature>
<feature type="compositionally biased region" description="Basic and acidic residues" evidence="1">
    <location>
        <begin position="288"/>
        <end position="340"/>
    </location>
</feature>
<gene>
    <name evidence="2" type="ORF">DFP72DRAFT_1074558</name>
</gene>
<sequence>MSMPETSPRTFLEMVAGATHEELILSRNPAYSALLKVHEDLRDDNKKMFFELEALKGVNNMLKELVHNPPPAPVIDHTLTALSNSSSSSSSSASPPPPPVPVDHTAVEPLNCYFWDQADWAIKLAEYKSMTGPNVGLLQKYGFLVDKDGKFVETTQRKSFNKKISGAFMDLYHEGLDPVTWSVGGETVKEYVIHKLISFDTTFALKNGWKCIEYASVQYPTWMLKVRPGLGPRKKSKLSENAHNEIKQQKSELRANAKAASASKKTPGPPPPGTKVIDVDNTEAMTQLREEKRLRDAAKSKKVKVQKEATDGDEIKIKSEPLEEGKVERKEDVIDLKDLKEDDDDDDDDDIKLPETVAEEKEEKKEKARSTSPVEEIDLFAGLVVPSSITEGFKGSVPVGPKIPPPPAKPSSDASKKRKADEMEGLKEEAAVSSKAWNPPQDRYTGKGFGALAFKADNPEATEKDFDRSWRSASKEAKDAYTMRANEAKKAAGPSTKKK</sequence>
<dbReference type="Proteomes" id="UP000521943">
    <property type="component" value="Unassembled WGS sequence"/>
</dbReference>
<reference evidence="2 3" key="1">
    <citation type="submission" date="2020-07" db="EMBL/GenBank/DDBJ databases">
        <title>Comparative genomics of pyrophilous fungi reveals a link between fire events and developmental genes.</title>
        <authorList>
            <consortium name="DOE Joint Genome Institute"/>
            <person name="Steindorff A.S."/>
            <person name="Carver A."/>
            <person name="Calhoun S."/>
            <person name="Stillman K."/>
            <person name="Liu H."/>
            <person name="Lipzen A."/>
            <person name="Pangilinan J."/>
            <person name="Labutti K."/>
            <person name="Bruns T.D."/>
            <person name="Grigoriev I.V."/>
        </authorList>
    </citation>
    <scope>NUCLEOTIDE SEQUENCE [LARGE SCALE GENOMIC DNA]</scope>
    <source>
        <strain evidence="2 3">CBS 144469</strain>
    </source>
</reference>
<dbReference type="AlphaFoldDB" id="A0A8H6M012"/>
<proteinExistence type="predicted"/>
<feature type="compositionally biased region" description="Basic and acidic residues" evidence="1">
    <location>
        <begin position="457"/>
        <end position="490"/>
    </location>
</feature>
<feature type="compositionally biased region" description="Low complexity" evidence="1">
    <location>
        <begin position="83"/>
        <end position="93"/>
    </location>
</feature>
<organism evidence="2 3">
    <name type="scientific">Ephemerocybe angulata</name>
    <dbReference type="NCBI Taxonomy" id="980116"/>
    <lineage>
        <taxon>Eukaryota</taxon>
        <taxon>Fungi</taxon>
        <taxon>Dikarya</taxon>
        <taxon>Basidiomycota</taxon>
        <taxon>Agaricomycotina</taxon>
        <taxon>Agaricomycetes</taxon>
        <taxon>Agaricomycetidae</taxon>
        <taxon>Agaricales</taxon>
        <taxon>Agaricineae</taxon>
        <taxon>Psathyrellaceae</taxon>
        <taxon>Ephemerocybe</taxon>
    </lineage>
</organism>
<evidence type="ECO:0000313" key="2">
    <source>
        <dbReference type="EMBL" id="KAF6748294.1"/>
    </source>
</evidence>
<protein>
    <submittedName>
        <fullName evidence="2">Uncharacterized protein</fullName>
    </submittedName>
</protein>